<keyword evidence="2" id="KW-1185">Reference proteome</keyword>
<dbReference type="EMBL" id="JBBPBM010000004">
    <property type="protein sequence ID" value="KAK8587653.1"/>
    <property type="molecule type" value="Genomic_DNA"/>
</dbReference>
<organism evidence="1 2">
    <name type="scientific">Hibiscus sabdariffa</name>
    <name type="common">roselle</name>
    <dbReference type="NCBI Taxonomy" id="183260"/>
    <lineage>
        <taxon>Eukaryota</taxon>
        <taxon>Viridiplantae</taxon>
        <taxon>Streptophyta</taxon>
        <taxon>Embryophyta</taxon>
        <taxon>Tracheophyta</taxon>
        <taxon>Spermatophyta</taxon>
        <taxon>Magnoliopsida</taxon>
        <taxon>eudicotyledons</taxon>
        <taxon>Gunneridae</taxon>
        <taxon>Pentapetalae</taxon>
        <taxon>rosids</taxon>
        <taxon>malvids</taxon>
        <taxon>Malvales</taxon>
        <taxon>Malvaceae</taxon>
        <taxon>Malvoideae</taxon>
        <taxon>Hibiscus</taxon>
    </lineage>
</organism>
<evidence type="ECO:0000313" key="2">
    <source>
        <dbReference type="Proteomes" id="UP001472677"/>
    </source>
</evidence>
<sequence length="87" mass="9367">MVGTVGEAQVEKVEHAEEGVLTVAEDEAAPMVVEDTMPMVNQMLPKPKVVGVAVRGEGLAVAVMDAVVIHGWIRGRTKQKPRDTCSW</sequence>
<name>A0ABR2FUJ4_9ROSI</name>
<proteinExistence type="predicted"/>
<comment type="caution">
    <text evidence="1">The sequence shown here is derived from an EMBL/GenBank/DDBJ whole genome shotgun (WGS) entry which is preliminary data.</text>
</comment>
<evidence type="ECO:0000313" key="1">
    <source>
        <dbReference type="EMBL" id="KAK8587653.1"/>
    </source>
</evidence>
<gene>
    <name evidence="1" type="ORF">V6N12_022137</name>
</gene>
<accession>A0ABR2FUJ4</accession>
<reference evidence="1 2" key="1">
    <citation type="journal article" date="2024" name="G3 (Bethesda)">
        <title>Genome assembly of Hibiscus sabdariffa L. provides insights into metabolisms of medicinal natural products.</title>
        <authorList>
            <person name="Kim T."/>
        </authorList>
    </citation>
    <scope>NUCLEOTIDE SEQUENCE [LARGE SCALE GENOMIC DNA]</scope>
    <source>
        <strain evidence="1">TK-2024</strain>
        <tissue evidence="1">Old leaves</tissue>
    </source>
</reference>
<dbReference type="Proteomes" id="UP001472677">
    <property type="component" value="Unassembled WGS sequence"/>
</dbReference>
<protein>
    <submittedName>
        <fullName evidence="1">Uncharacterized protein</fullName>
    </submittedName>
</protein>